<protein>
    <submittedName>
        <fullName evidence="2">CO/xanthine dehydrogenase Mo-binding subunit</fullName>
    </submittedName>
</protein>
<dbReference type="PROSITE" id="PS51318">
    <property type="entry name" value="TAT"/>
    <property type="match status" value="1"/>
</dbReference>
<comment type="caution">
    <text evidence="2">The sequence shown here is derived from an EMBL/GenBank/DDBJ whole genome shotgun (WGS) entry which is preliminary data.</text>
</comment>
<evidence type="ECO:0000313" key="3">
    <source>
        <dbReference type="Proteomes" id="UP000246145"/>
    </source>
</evidence>
<dbReference type="Pfam" id="PF02738">
    <property type="entry name" value="MoCoBD_1"/>
    <property type="match status" value="1"/>
</dbReference>
<evidence type="ECO:0000259" key="1">
    <source>
        <dbReference type="SMART" id="SM01008"/>
    </source>
</evidence>
<dbReference type="InterPro" id="IPR008274">
    <property type="entry name" value="AldOxase/xan_DH_MoCoBD1"/>
</dbReference>
<dbReference type="PIRSF" id="PIRSF036389">
    <property type="entry name" value="IOR_B"/>
    <property type="match status" value="1"/>
</dbReference>
<evidence type="ECO:0000313" key="2">
    <source>
        <dbReference type="EMBL" id="PVY60808.1"/>
    </source>
</evidence>
<sequence>MDNLSSQVPAGVSRRQFLAASGALIVSFGLPLRASAQSRSVADGSALQFEAGPWDDTVDKKQLDSWLAVLPDGSVAAGVGKIEAGMGISTAFAQIVADELDVPLDKVAIHMGDTATTVDQRGTGSSNGIMDGGSALRKASAQARHALLSMASVRLGVPAEQLEVEDGVVKVAGTPGKSISYGELIGGKRFEMALDAKVRTKDASQYKLVGRPVPRTDIPLKVTGQYVYLVDHRVPGMLHGRVIRPPKAGAHLLKVPAGQSFPGLVKVVSKGDYVAVVCEREEQAVKAARELKVEWSTPEPMFAESYDALYDSLRSAQPKQSKTEGEAGDVEAAIAGAAKVVRGQYEYPFQSHACMGPGCAIADVRDDGAQIWSGGQKPYPLRRAVAELLGMDPEQVRTTWMPGPGSYGMNDADDAAMDAALLSRETGKPVRVQYMRADGTAWDAKGPPIAFNMRGALDEQGKVLAFDYEARGYSSRVRPSGTDHPGDTLSVYLRGEGTPASTEKHQFPEDSYEFPNQRRVSHLFEWRQSLPTGLRTTHLRDPDGMATCFASECFIDELAAEAGADPVDFRLAYLKEPRDRAVVEAVAKAAGWDRRPSPRKGQEGPEVTGRGIAYSPRKSSVVALVAEVKVNMETGRFRVTRFVVAHDCGFVINPLGLDRTIEGNLLMGMSRAMYEEVRFTSDEVKSVDWASYPIAEIDDVPDRMDVVMVNNRPDAKPGGAGEPTIRPVAAVIANALFDATGVRIRRVPFTPENLKAAFKAHAAAT</sequence>
<accession>A0A2U1CII2</accession>
<dbReference type="InterPro" id="IPR012368">
    <property type="entry name" value="OxRdtase_Mopterin-bd_su_IorB"/>
</dbReference>
<dbReference type="GO" id="GO:0016491">
    <property type="term" value="F:oxidoreductase activity"/>
    <property type="evidence" value="ECO:0007669"/>
    <property type="project" value="InterPro"/>
</dbReference>
<name>A0A2U1CII2_9BURK</name>
<dbReference type="PANTHER" id="PTHR47495">
    <property type="entry name" value="ALDEHYDE DEHYDROGENASE"/>
    <property type="match status" value="1"/>
</dbReference>
<dbReference type="SUPFAM" id="SSF56003">
    <property type="entry name" value="Molybdenum cofactor-binding domain"/>
    <property type="match status" value="2"/>
</dbReference>
<dbReference type="InterPro" id="IPR052516">
    <property type="entry name" value="N-heterocyclic_Hydroxylase"/>
</dbReference>
<dbReference type="Pfam" id="PF20256">
    <property type="entry name" value="MoCoBD_2"/>
    <property type="match status" value="2"/>
</dbReference>
<dbReference type="STRING" id="1231391.GCA_000308195_03301"/>
<dbReference type="EMBL" id="QEKO01000006">
    <property type="protein sequence ID" value="PVY60808.1"/>
    <property type="molecule type" value="Genomic_DNA"/>
</dbReference>
<dbReference type="InterPro" id="IPR000674">
    <property type="entry name" value="Ald_Oxase/Xan_DH_a/b"/>
</dbReference>
<dbReference type="AlphaFoldDB" id="A0A2U1CII2"/>
<organism evidence="2 3">
    <name type="scientific">Pusillimonas noertemannii</name>
    <dbReference type="NCBI Taxonomy" id="305977"/>
    <lineage>
        <taxon>Bacteria</taxon>
        <taxon>Pseudomonadati</taxon>
        <taxon>Pseudomonadota</taxon>
        <taxon>Betaproteobacteria</taxon>
        <taxon>Burkholderiales</taxon>
        <taxon>Alcaligenaceae</taxon>
        <taxon>Pusillimonas</taxon>
    </lineage>
</organism>
<dbReference type="SMART" id="SM01008">
    <property type="entry name" value="Ald_Xan_dh_C"/>
    <property type="match status" value="1"/>
</dbReference>
<dbReference type="Gene3D" id="3.90.1170.50">
    <property type="entry name" value="Aldehyde oxidase/xanthine dehydrogenase, a/b hammerhead"/>
    <property type="match status" value="1"/>
</dbReference>
<reference evidence="2 3" key="1">
    <citation type="submission" date="2018-04" db="EMBL/GenBank/DDBJ databases">
        <title>Genomic Encyclopedia of Type Strains, Phase IV (KMG-IV): sequencing the most valuable type-strain genomes for metagenomic binning, comparative biology and taxonomic classification.</title>
        <authorList>
            <person name="Goeker M."/>
        </authorList>
    </citation>
    <scope>NUCLEOTIDE SEQUENCE [LARGE SCALE GENOMIC DNA]</scope>
    <source>
        <strain evidence="2 3">DSM 10065</strain>
    </source>
</reference>
<dbReference type="InterPro" id="IPR006311">
    <property type="entry name" value="TAT_signal"/>
</dbReference>
<dbReference type="Proteomes" id="UP000246145">
    <property type="component" value="Unassembled WGS sequence"/>
</dbReference>
<gene>
    <name evidence="2" type="ORF">C7440_3312</name>
</gene>
<dbReference type="RefSeq" id="WP_116519276.1">
    <property type="nucleotide sequence ID" value="NZ_JACCEX010000007.1"/>
</dbReference>
<dbReference type="InterPro" id="IPR046867">
    <property type="entry name" value="AldOxase/xan_DH_MoCoBD2"/>
</dbReference>
<dbReference type="Gene3D" id="3.30.365.10">
    <property type="entry name" value="Aldehyde oxidase/xanthine dehydrogenase, molybdopterin binding domain"/>
    <property type="match status" value="4"/>
</dbReference>
<dbReference type="PANTHER" id="PTHR47495:SF1">
    <property type="entry name" value="BLL3820 PROTEIN"/>
    <property type="match status" value="1"/>
</dbReference>
<proteinExistence type="predicted"/>
<keyword evidence="3" id="KW-1185">Reference proteome</keyword>
<feature type="domain" description="Aldehyde oxidase/xanthine dehydrogenase a/b hammerhead" evidence="1">
    <location>
        <begin position="223"/>
        <end position="299"/>
    </location>
</feature>
<dbReference type="OrthoDB" id="9767994at2"/>
<dbReference type="InterPro" id="IPR037165">
    <property type="entry name" value="AldOxase/xan_DH_Mopterin-bd_sf"/>
</dbReference>